<dbReference type="PROSITE" id="PS51318">
    <property type="entry name" value="TAT"/>
    <property type="match status" value="1"/>
</dbReference>
<dbReference type="GO" id="GO:0004553">
    <property type="term" value="F:hydrolase activity, hydrolyzing O-glycosyl compounds"/>
    <property type="evidence" value="ECO:0007669"/>
    <property type="project" value="InterPro"/>
</dbReference>
<dbReference type="GO" id="GO:0016702">
    <property type="term" value="F:oxidoreductase activity, acting on single donors with incorporation of molecular oxygen, incorporation of two atoms of oxygen"/>
    <property type="evidence" value="ECO:0007669"/>
    <property type="project" value="InterPro"/>
</dbReference>
<dbReference type="Proteomes" id="UP000471293">
    <property type="component" value="Unassembled WGS sequence"/>
</dbReference>
<dbReference type="PANTHER" id="PTHR33711:SF11">
    <property type="entry name" value="DIOXYGENASE"/>
    <property type="match status" value="1"/>
</dbReference>
<dbReference type="Pfam" id="PF00775">
    <property type="entry name" value="Dioxygenase_C"/>
    <property type="match status" value="1"/>
</dbReference>
<sequence length="293" mass="30717">MTERSAVPPEETGGTPRNDSRQTTGRPISRKSLLKAAVAASAVPLVVGGGAALARDAGRAGTTPLALTPSCDDGDDPTPEQMEGPYFKPNSPLRTSLVTSSTPGVPLTVSGYVFGRACKPVAGVLLDFWQADTNGAYDMAGFAFRGHQFTGADGSFSLTTIVPGLYPGRTRHIHVKAQAPGRPVLTTQLYFPGEPRNATDAIFDPALLMNVRSAGSGREGTFDFVLDVAQQPDPTDPPTVPPTDPPGGSWAAGTTYRAGDRVTYGGGSYRCLQGHKAIVGWEPPLVPALWERG</sequence>
<evidence type="ECO:0000259" key="6">
    <source>
        <dbReference type="SMART" id="SM00495"/>
    </source>
</evidence>
<evidence type="ECO:0000313" key="9">
    <source>
        <dbReference type="Proteomes" id="UP000471293"/>
    </source>
</evidence>
<dbReference type="InterPro" id="IPR000627">
    <property type="entry name" value="Intradiol_dOase_C"/>
</dbReference>
<keyword evidence="3 8" id="KW-0223">Dioxygenase</keyword>
<dbReference type="AlphaFoldDB" id="A0A6N9UD05"/>
<dbReference type="GO" id="GO:0008199">
    <property type="term" value="F:ferric iron binding"/>
    <property type="evidence" value="ECO:0007669"/>
    <property type="project" value="InterPro"/>
</dbReference>
<feature type="compositionally biased region" description="Pro residues" evidence="5">
    <location>
        <begin position="234"/>
        <end position="245"/>
    </location>
</feature>
<reference evidence="8 9" key="1">
    <citation type="submission" date="2020-01" db="EMBL/GenBank/DDBJ databases">
        <title>Insect and environment-associated Actinomycetes.</title>
        <authorList>
            <person name="Currrie C."/>
            <person name="Chevrette M."/>
            <person name="Carlson C."/>
            <person name="Stubbendieck R."/>
            <person name="Wendt-Pienkowski E."/>
        </authorList>
    </citation>
    <scope>NUCLEOTIDE SEQUENCE [LARGE SCALE GENOMIC DNA]</scope>
    <source>
        <strain evidence="8 9">SID11342</strain>
    </source>
</reference>
<gene>
    <name evidence="8" type="ORF">G3I29_31865</name>
    <name evidence="7" type="ORF">STHAL_08400</name>
</gene>
<comment type="similarity">
    <text evidence="1">Belongs to the intradiol ring-cleavage dioxygenase family.</text>
</comment>
<evidence type="ECO:0000256" key="5">
    <source>
        <dbReference type="SAM" id="MobiDB-lite"/>
    </source>
</evidence>
<name>A0A6N9UD05_STRHA</name>
<dbReference type="CDD" id="cd00421">
    <property type="entry name" value="intradiol_dioxygenase"/>
    <property type="match status" value="1"/>
</dbReference>
<evidence type="ECO:0000256" key="1">
    <source>
        <dbReference type="ARBA" id="ARBA00007825"/>
    </source>
</evidence>
<dbReference type="InterPro" id="IPR036573">
    <property type="entry name" value="CBM_sf_5/12"/>
</dbReference>
<comment type="caution">
    <text evidence="8">The sequence shown here is derived from an EMBL/GenBank/DDBJ whole genome shotgun (WGS) entry which is preliminary data.</text>
</comment>
<dbReference type="RefSeq" id="WP_164349612.1">
    <property type="nucleotide sequence ID" value="NZ_JAAGLQ010000661.1"/>
</dbReference>
<keyword evidence="2" id="KW-0378">Hydrolase</keyword>
<dbReference type="InterPro" id="IPR050770">
    <property type="entry name" value="Intradiol_RC_Dioxygenase"/>
</dbReference>
<dbReference type="PANTHER" id="PTHR33711">
    <property type="entry name" value="DIOXYGENASE, PUTATIVE (AFU_ORTHOLOGUE AFUA_2G02910)-RELATED"/>
    <property type="match status" value="1"/>
</dbReference>
<dbReference type="EMBL" id="JAAGLQ010000661">
    <property type="protein sequence ID" value="NEA19966.1"/>
    <property type="molecule type" value="Genomic_DNA"/>
</dbReference>
<dbReference type="Pfam" id="PF02839">
    <property type="entry name" value="CBM_5_12"/>
    <property type="match status" value="1"/>
</dbReference>
<dbReference type="SUPFAM" id="SSF49482">
    <property type="entry name" value="Aromatic compound dioxygenase"/>
    <property type="match status" value="1"/>
</dbReference>
<dbReference type="EMBL" id="JAHUVW010000001">
    <property type="protein sequence ID" value="MBV7669504.1"/>
    <property type="molecule type" value="Genomic_DNA"/>
</dbReference>
<dbReference type="GO" id="GO:0005975">
    <property type="term" value="P:carbohydrate metabolic process"/>
    <property type="evidence" value="ECO:0007669"/>
    <property type="project" value="InterPro"/>
</dbReference>
<feature type="compositionally biased region" description="Polar residues" evidence="5">
    <location>
        <begin position="15"/>
        <end position="26"/>
    </location>
</feature>
<protein>
    <submittedName>
        <fullName evidence="8">Dioxygenase</fullName>
    </submittedName>
</protein>
<dbReference type="InterPro" id="IPR015889">
    <property type="entry name" value="Intradiol_dOase_core"/>
</dbReference>
<evidence type="ECO:0000256" key="3">
    <source>
        <dbReference type="ARBA" id="ARBA00022964"/>
    </source>
</evidence>
<dbReference type="Proteomes" id="UP000735541">
    <property type="component" value="Unassembled WGS sequence"/>
</dbReference>
<organism evidence="8 9">
    <name type="scientific">Streptomyces halstedii</name>
    <dbReference type="NCBI Taxonomy" id="1944"/>
    <lineage>
        <taxon>Bacteria</taxon>
        <taxon>Bacillati</taxon>
        <taxon>Actinomycetota</taxon>
        <taxon>Actinomycetes</taxon>
        <taxon>Kitasatosporales</taxon>
        <taxon>Streptomycetaceae</taxon>
        <taxon>Streptomyces</taxon>
    </lineage>
</organism>
<proteinExistence type="inferred from homology"/>
<evidence type="ECO:0000313" key="8">
    <source>
        <dbReference type="EMBL" id="NEA19966.1"/>
    </source>
</evidence>
<keyword evidence="10" id="KW-1185">Reference proteome</keyword>
<feature type="region of interest" description="Disordered" evidence="5">
    <location>
        <begin position="231"/>
        <end position="253"/>
    </location>
</feature>
<dbReference type="CDD" id="cd12214">
    <property type="entry name" value="ChiA1_BD"/>
    <property type="match status" value="1"/>
</dbReference>
<dbReference type="InterPro" id="IPR006311">
    <property type="entry name" value="TAT_signal"/>
</dbReference>
<dbReference type="SMART" id="SM00495">
    <property type="entry name" value="ChtBD3"/>
    <property type="match status" value="1"/>
</dbReference>
<feature type="domain" description="Chitin-binding type-3" evidence="6">
    <location>
        <begin position="247"/>
        <end position="293"/>
    </location>
</feature>
<dbReference type="SUPFAM" id="SSF51055">
    <property type="entry name" value="Carbohydrate binding domain"/>
    <property type="match status" value="1"/>
</dbReference>
<feature type="region of interest" description="Disordered" evidence="5">
    <location>
        <begin position="61"/>
        <end position="81"/>
    </location>
</feature>
<feature type="region of interest" description="Disordered" evidence="5">
    <location>
        <begin position="1"/>
        <end position="30"/>
    </location>
</feature>
<dbReference type="InterPro" id="IPR003610">
    <property type="entry name" value="CBM5/12"/>
</dbReference>
<dbReference type="Gene3D" id="2.10.10.20">
    <property type="entry name" value="Carbohydrate-binding module superfamily 5/12"/>
    <property type="match status" value="1"/>
</dbReference>
<accession>A0A6N9UD05</accession>
<dbReference type="GO" id="GO:0030246">
    <property type="term" value="F:carbohydrate binding"/>
    <property type="evidence" value="ECO:0007669"/>
    <property type="project" value="InterPro"/>
</dbReference>
<keyword evidence="4" id="KW-0560">Oxidoreductase</keyword>
<dbReference type="Gene3D" id="2.60.130.10">
    <property type="entry name" value="Aromatic compound dioxygenase"/>
    <property type="match status" value="1"/>
</dbReference>
<dbReference type="GO" id="GO:0005576">
    <property type="term" value="C:extracellular region"/>
    <property type="evidence" value="ECO:0007669"/>
    <property type="project" value="InterPro"/>
</dbReference>
<evidence type="ECO:0000313" key="10">
    <source>
        <dbReference type="Proteomes" id="UP000735541"/>
    </source>
</evidence>
<reference evidence="7 10" key="2">
    <citation type="submission" date="2021-07" db="EMBL/GenBank/DDBJ databases">
        <title>Sequencing Streptomyces halstedii LGO-A4 genome an citrus endophytic actinomycete.</title>
        <authorList>
            <person name="Samborskyy M."/>
            <person name="Scott N."/>
            <person name="Deglau R."/>
            <person name="Dickens S."/>
            <person name="Oliveira L.G."/>
        </authorList>
    </citation>
    <scope>NUCLEOTIDE SEQUENCE [LARGE SCALE GENOMIC DNA]</scope>
    <source>
        <strain evidence="7 10">LGO-A4</strain>
    </source>
</reference>
<evidence type="ECO:0000256" key="2">
    <source>
        <dbReference type="ARBA" id="ARBA00022801"/>
    </source>
</evidence>
<evidence type="ECO:0000256" key="4">
    <source>
        <dbReference type="ARBA" id="ARBA00023002"/>
    </source>
</evidence>
<evidence type="ECO:0000313" key="7">
    <source>
        <dbReference type="EMBL" id="MBV7669504.1"/>
    </source>
</evidence>